<comment type="caution">
    <text evidence="3">The sequence shown here is derived from an EMBL/GenBank/DDBJ whole genome shotgun (WGS) entry which is preliminary data.</text>
</comment>
<dbReference type="Proteomes" id="UP001642409">
    <property type="component" value="Unassembled WGS sequence"/>
</dbReference>
<dbReference type="Gene3D" id="1.10.10.60">
    <property type="entry name" value="Homeodomain-like"/>
    <property type="match status" value="1"/>
</dbReference>
<dbReference type="SUPFAM" id="SSF46689">
    <property type="entry name" value="Homeodomain-like"/>
    <property type="match status" value="1"/>
</dbReference>
<proteinExistence type="predicted"/>
<feature type="domain" description="Myb-like" evidence="1">
    <location>
        <begin position="5"/>
        <end position="51"/>
    </location>
</feature>
<organism evidence="3">
    <name type="scientific">Hexamita inflata</name>
    <dbReference type="NCBI Taxonomy" id="28002"/>
    <lineage>
        <taxon>Eukaryota</taxon>
        <taxon>Metamonada</taxon>
        <taxon>Diplomonadida</taxon>
        <taxon>Hexamitidae</taxon>
        <taxon>Hexamitinae</taxon>
        <taxon>Hexamita</taxon>
    </lineage>
</organism>
<evidence type="ECO:0000259" key="2">
    <source>
        <dbReference type="PROSITE" id="PS51293"/>
    </source>
</evidence>
<protein>
    <submittedName>
        <fullName evidence="3">Myb-like DNA-binding domain-containing protein</fullName>
    </submittedName>
    <submittedName>
        <fullName evidence="4">Myb-like_DNA-binding domain-containing protein</fullName>
    </submittedName>
</protein>
<evidence type="ECO:0000313" key="3">
    <source>
        <dbReference type="EMBL" id="CAI9961009.1"/>
    </source>
</evidence>
<name>A0AA86QX11_9EUKA</name>
<dbReference type="AlphaFoldDB" id="A0AA86QX11"/>
<reference evidence="3" key="1">
    <citation type="submission" date="2023-06" db="EMBL/GenBank/DDBJ databases">
        <authorList>
            <person name="Kurt Z."/>
        </authorList>
    </citation>
    <scope>NUCLEOTIDE SEQUENCE</scope>
</reference>
<evidence type="ECO:0000259" key="1">
    <source>
        <dbReference type="PROSITE" id="PS50090"/>
    </source>
</evidence>
<dbReference type="EMBL" id="CAXDID020000033">
    <property type="protein sequence ID" value="CAL5995655.1"/>
    <property type="molecule type" value="Genomic_DNA"/>
</dbReference>
<keyword evidence="5" id="KW-1185">Reference proteome</keyword>
<dbReference type="GO" id="GO:0003677">
    <property type="term" value="F:DNA binding"/>
    <property type="evidence" value="ECO:0007669"/>
    <property type="project" value="UniProtKB-KW"/>
</dbReference>
<feature type="domain" description="SANT" evidence="2">
    <location>
        <begin position="1"/>
        <end position="56"/>
    </location>
</feature>
<evidence type="ECO:0000313" key="5">
    <source>
        <dbReference type="Proteomes" id="UP001642409"/>
    </source>
</evidence>
<dbReference type="SMART" id="SM00717">
    <property type="entry name" value="SANT"/>
    <property type="match status" value="2"/>
</dbReference>
<dbReference type="PROSITE" id="PS50090">
    <property type="entry name" value="MYB_LIKE"/>
    <property type="match status" value="1"/>
</dbReference>
<dbReference type="PROSITE" id="PS51293">
    <property type="entry name" value="SANT"/>
    <property type="match status" value="1"/>
</dbReference>
<sequence>MPFHWTILEKKLLLEAVNNNKLNNRIQWNDVQSMVKTKTYNQCRTMYSVILKPTDQLPVNFKWTFKNYAKLLVCVLEYGTKWGFIQKNYFQNTTSNALKKKYIKSNKILERIIDVIKQLNRQVDIQLTEQEVKQLQVVIQFVCYRAKLCSWYYQAITDPTVQKPIFPVNLESYRDDELETEAIDILESKLYRRISRYINFETMQTQNEYVHFIVVKTNTTYCGVRANFDFNKCLCNNCA</sequence>
<dbReference type="Pfam" id="PF00249">
    <property type="entry name" value="Myb_DNA-binding"/>
    <property type="match status" value="1"/>
</dbReference>
<accession>A0AA86QX11</accession>
<dbReference type="InterPro" id="IPR001005">
    <property type="entry name" value="SANT/Myb"/>
</dbReference>
<reference evidence="4 5" key="2">
    <citation type="submission" date="2024-07" db="EMBL/GenBank/DDBJ databases">
        <authorList>
            <person name="Akdeniz Z."/>
        </authorList>
    </citation>
    <scope>NUCLEOTIDE SEQUENCE [LARGE SCALE GENOMIC DNA]</scope>
</reference>
<gene>
    <name evidence="4" type="ORF">HINF_LOCUS14140</name>
    <name evidence="3" type="ORF">HINF_LOCUS48654</name>
</gene>
<dbReference type="InterPro" id="IPR017884">
    <property type="entry name" value="SANT_dom"/>
</dbReference>
<dbReference type="EMBL" id="CATOUU010000937">
    <property type="protein sequence ID" value="CAI9961009.1"/>
    <property type="molecule type" value="Genomic_DNA"/>
</dbReference>
<dbReference type="InterPro" id="IPR009057">
    <property type="entry name" value="Homeodomain-like_sf"/>
</dbReference>
<keyword evidence="3" id="KW-0238">DNA-binding</keyword>
<evidence type="ECO:0000313" key="4">
    <source>
        <dbReference type="EMBL" id="CAL5995655.1"/>
    </source>
</evidence>